<dbReference type="AlphaFoldDB" id="A0A0L7KRC5"/>
<dbReference type="Gene3D" id="3.20.20.100">
    <property type="entry name" value="NADP-dependent oxidoreductase domain"/>
    <property type="match status" value="6"/>
</dbReference>
<dbReference type="PROSITE" id="PS00798">
    <property type="entry name" value="ALDOKETO_REDUCTASE_1"/>
    <property type="match status" value="2"/>
</dbReference>
<feature type="domain" description="NADP-dependent oxidoreductase" evidence="1">
    <location>
        <begin position="443"/>
        <end position="551"/>
    </location>
</feature>
<evidence type="ECO:0000313" key="3">
    <source>
        <dbReference type="Proteomes" id="UP000037510"/>
    </source>
</evidence>
<reference evidence="2 3" key="1">
    <citation type="journal article" date="2015" name="Genome Biol. Evol.">
        <title>The genome of winter moth (Operophtera brumata) provides a genomic perspective on sexual dimorphism and phenology.</title>
        <authorList>
            <person name="Derks M.F."/>
            <person name="Smit S."/>
            <person name="Salis L."/>
            <person name="Schijlen E."/>
            <person name="Bossers A."/>
            <person name="Mateman C."/>
            <person name="Pijl A.S."/>
            <person name="de Ridder D."/>
            <person name="Groenen M.A."/>
            <person name="Visser M.E."/>
            <person name="Megens H.J."/>
        </authorList>
    </citation>
    <scope>NUCLEOTIDE SEQUENCE [LARGE SCALE GENOMIC DNA]</scope>
    <source>
        <strain evidence="2">WM2013NL</strain>
        <tissue evidence="2">Head and thorax</tissue>
    </source>
</reference>
<dbReference type="PROSITE" id="PS00063">
    <property type="entry name" value="ALDOKETO_REDUCTASE_3"/>
    <property type="match status" value="1"/>
</dbReference>
<evidence type="ECO:0000259" key="1">
    <source>
        <dbReference type="Pfam" id="PF00248"/>
    </source>
</evidence>
<dbReference type="EMBL" id="JTDY01006603">
    <property type="protein sequence ID" value="KOB65847.1"/>
    <property type="molecule type" value="Genomic_DNA"/>
</dbReference>
<dbReference type="InterPro" id="IPR036812">
    <property type="entry name" value="NAD(P)_OxRdtase_dom_sf"/>
</dbReference>
<feature type="domain" description="NADP-dependent oxidoreductase" evidence="1">
    <location>
        <begin position="49"/>
        <end position="145"/>
    </location>
</feature>
<gene>
    <name evidence="2" type="ORF">OBRU01_22161</name>
</gene>
<name>A0A0L7KRC5_OPEBR</name>
<keyword evidence="3" id="KW-1185">Reference proteome</keyword>
<organism evidence="2 3">
    <name type="scientific">Operophtera brumata</name>
    <name type="common">Winter moth</name>
    <name type="synonym">Phalaena brumata</name>
    <dbReference type="NCBI Taxonomy" id="104452"/>
    <lineage>
        <taxon>Eukaryota</taxon>
        <taxon>Metazoa</taxon>
        <taxon>Ecdysozoa</taxon>
        <taxon>Arthropoda</taxon>
        <taxon>Hexapoda</taxon>
        <taxon>Insecta</taxon>
        <taxon>Pterygota</taxon>
        <taxon>Neoptera</taxon>
        <taxon>Endopterygota</taxon>
        <taxon>Lepidoptera</taxon>
        <taxon>Glossata</taxon>
        <taxon>Ditrysia</taxon>
        <taxon>Geometroidea</taxon>
        <taxon>Geometridae</taxon>
        <taxon>Larentiinae</taxon>
        <taxon>Operophtera</taxon>
    </lineage>
</organism>
<dbReference type="GO" id="GO:0016491">
    <property type="term" value="F:oxidoreductase activity"/>
    <property type="evidence" value="ECO:0007669"/>
    <property type="project" value="InterPro"/>
</dbReference>
<dbReference type="Pfam" id="PF00248">
    <property type="entry name" value="Aldo_ket_red"/>
    <property type="match status" value="4"/>
</dbReference>
<accession>A0A0L7KRC5</accession>
<protein>
    <submittedName>
        <fullName evidence="2">Aldo-keto reductase</fullName>
    </submittedName>
</protein>
<dbReference type="STRING" id="104452.A0A0L7KRC5"/>
<dbReference type="PROSITE" id="PS00062">
    <property type="entry name" value="ALDOKETO_REDUCTASE_2"/>
    <property type="match status" value="2"/>
</dbReference>
<feature type="domain" description="NADP-dependent oxidoreductase" evidence="1">
    <location>
        <begin position="243"/>
        <end position="401"/>
    </location>
</feature>
<dbReference type="InterPro" id="IPR020471">
    <property type="entry name" value="AKR"/>
</dbReference>
<dbReference type="InterPro" id="IPR018170">
    <property type="entry name" value="Aldo/ket_reductase_CS"/>
</dbReference>
<evidence type="ECO:0000313" key="2">
    <source>
        <dbReference type="EMBL" id="KOB65847.1"/>
    </source>
</evidence>
<dbReference type="Proteomes" id="UP000037510">
    <property type="component" value="Unassembled WGS sequence"/>
</dbReference>
<feature type="domain" description="NADP-dependent oxidoreductase" evidence="1">
    <location>
        <begin position="607"/>
        <end position="791"/>
    </location>
</feature>
<dbReference type="PANTHER" id="PTHR11732">
    <property type="entry name" value="ALDO/KETO REDUCTASE"/>
    <property type="match status" value="1"/>
</dbReference>
<dbReference type="SUPFAM" id="SSF51430">
    <property type="entry name" value="NAD(P)-linked oxidoreductase"/>
    <property type="match status" value="7"/>
</dbReference>
<comment type="caution">
    <text evidence="2">The sequence shown here is derived from an EMBL/GenBank/DDBJ whole genome shotgun (WGS) entry which is preliminary data.</text>
</comment>
<proteinExistence type="predicted"/>
<dbReference type="InterPro" id="IPR023210">
    <property type="entry name" value="NADP_OxRdtase_dom"/>
</dbReference>
<dbReference type="PRINTS" id="PR00069">
    <property type="entry name" value="ALDKETRDTASE"/>
</dbReference>
<sequence>MKKVMDNKMNAPKILRPNPDWEEDLFQTAASSPGPPSLQLNNGRYFPALGLGTWLGFTKSGGREELKGNEVEEAVEAAIDAGYRHVDTAAIYSTEEQVGKAINKKIADGVIKRDDIFDAVVPALKESLAKLNLQYVDMYLIHWPVALNVSITCSLSCKGAVGSALSESLAKLNLQYVDMYLIHWPVALNVSITCSLSCKGAVVPALRESLAKLNLQYVDMYLIHWHVALNVSITCSLSCKGAVVPVLRESLAKLNLQYVDMCLIHWPVALNVSITCSLSCKGAVVQLADGSLSQTDYLETWQGMTEALHQGLTRSIGVSNFNQRQLDRLVSLSSINLNLQQPALLAYCRSQNITVTGYTPFGSLFYSKAAEDAPPPRVDEPALQAIADKSRIEQNLDVFDFSLTQQERDLLKSYDRNYRTLSAASSPGPPSLQLNNGRYFPGLGLGTWLGFTKSGDRVELKGNEVEEAVEAAIDAGYRHVDTAAIYSTEEQVGRAINKKIGDGVIKREDIFVTTKLWNDKHAKDAVVPALRESLAKLNLQYVDMYLIHWPVALNVSITCSLSCNGAVVPALRESLVKLNLQYVDMYLIHWPVALNVSITCSLSCKGAVVPALREFLAKLNLQYLDMYSYLIHWPVALNADGSLSQTDYLETWQGMTEALHQGLTRSIGVSNFNQRQLDRLVSLSSINLNLQQPALLAYCRSQNITVTGYTPFGSLFYSKAAEDAPPPRVDEPALQAIADKYNKTVPQITLRYMVELGVVPIPKSVTRSRIEQNLDVFHFTLTQQERDLLKSYDRNYRTVPVKHWITSPYYPFEK</sequence>